<feature type="region of interest" description="Disordered" evidence="5">
    <location>
        <begin position="559"/>
        <end position="579"/>
    </location>
</feature>
<keyword evidence="2 4" id="KW-0547">Nucleotide-binding</keyword>
<dbReference type="AlphaFoldDB" id="A0AAW1QYL2"/>
<dbReference type="GO" id="GO:0005524">
    <property type="term" value="F:ATP binding"/>
    <property type="evidence" value="ECO:0007669"/>
    <property type="project" value="UniProtKB-UniRule"/>
</dbReference>
<sequence>MKSSVARLFSKEQQQYQPLTNSGSFVLSQESSQPGLLRSESSARPAELQLPAETRTQSSADDDRTPEERFELISQLGRGSYGSVHKARSTDTNDIVAVKIIPLGDQDEISDIQKEIEMLQACDHPNIVQYLGNYRGRGSLWITMEYCAGGSVSDLIRANGGALEEPLISLICMETLKGLAYLHGIGKVHRDIKCGNILLTGTGQVKLADFGVAAQLTNTISKRNTFIGTPHWMAPEVIQESRYNGQVDIWALGITAIEMAEETPPRWAVHPMRVIFMISREAPPRLAEADKWSLAFHDFVGQCLQKDPGSRPTAKHLRQHKFVGRRSTVPGPQASLLPLIARSQELLAASAANAASAGSPLPSDIRESASMATGHFSWRAMPTGTLPASGHPSLASPALAPAARGPWAHTSKARARLAGLSFGAGQPTPAMQEGTLGALGGPASLQATLEQQQEPTGTIKGSTFGGTMASNADYGGTVIVNEDGPGVANVIHAVNEPPVNPADTMVVSSALGRASLNQADGPSDYLAALHAAASANDGYAAAVASAAAVNHFSADPESTTRVRASSMPVGSLPPMTSGATRSEHQRLLEKLQGVRQAGGCVPLPFLRAAHVPPLALLSDVQEPYLGRHTPQGYEQQTGLRPEEWREALAEMAREGSDSFGASSDTAREDQFPAHVREQVEFSPTLQNLARVLAYQKRQLRQLPLDQADTAQLHSASADLVECLRTILCL</sequence>
<dbReference type="Gene3D" id="1.10.510.10">
    <property type="entry name" value="Transferase(Phosphotransferase) domain 1"/>
    <property type="match status" value="1"/>
</dbReference>
<dbReference type="EMBL" id="JALJOS010000020">
    <property type="protein sequence ID" value="KAK9826695.1"/>
    <property type="molecule type" value="Genomic_DNA"/>
</dbReference>
<gene>
    <name evidence="7" type="ORF">WJX74_010471</name>
</gene>
<dbReference type="GO" id="GO:0035556">
    <property type="term" value="P:intracellular signal transduction"/>
    <property type="evidence" value="ECO:0007669"/>
    <property type="project" value="TreeGrafter"/>
</dbReference>
<dbReference type="GO" id="GO:0005737">
    <property type="term" value="C:cytoplasm"/>
    <property type="evidence" value="ECO:0007669"/>
    <property type="project" value="TreeGrafter"/>
</dbReference>
<feature type="domain" description="Protein kinase" evidence="6">
    <location>
        <begin position="70"/>
        <end position="323"/>
    </location>
</feature>
<dbReference type="SMART" id="SM00220">
    <property type="entry name" value="S_TKc"/>
    <property type="match status" value="1"/>
</dbReference>
<dbReference type="InterPro" id="IPR011009">
    <property type="entry name" value="Kinase-like_dom_sf"/>
</dbReference>
<dbReference type="InterPro" id="IPR017441">
    <property type="entry name" value="Protein_kinase_ATP_BS"/>
</dbReference>
<name>A0AAW1QYL2_9CHLO</name>
<evidence type="ECO:0000256" key="2">
    <source>
        <dbReference type="ARBA" id="ARBA00022741"/>
    </source>
</evidence>
<dbReference type="InterPro" id="IPR000719">
    <property type="entry name" value="Prot_kinase_dom"/>
</dbReference>
<feature type="compositionally biased region" description="Polar residues" evidence="5">
    <location>
        <begin position="11"/>
        <end position="42"/>
    </location>
</feature>
<dbReference type="EC" id="2.7.11.1" evidence="1"/>
<dbReference type="FunFam" id="1.10.510.10:FF:000421">
    <property type="entry name" value="Serine/threonine-protein kinase PAK 6"/>
    <property type="match status" value="1"/>
</dbReference>
<dbReference type="InterPro" id="IPR050629">
    <property type="entry name" value="STE20/SPS1-PAK"/>
</dbReference>
<protein>
    <recommendedName>
        <fullName evidence="1">non-specific serine/threonine protein kinase</fullName>
        <ecNumber evidence="1">2.7.11.1</ecNumber>
    </recommendedName>
</protein>
<evidence type="ECO:0000313" key="7">
    <source>
        <dbReference type="EMBL" id="KAK9826695.1"/>
    </source>
</evidence>
<evidence type="ECO:0000256" key="4">
    <source>
        <dbReference type="PROSITE-ProRule" id="PRU10141"/>
    </source>
</evidence>
<dbReference type="PROSITE" id="PS00107">
    <property type="entry name" value="PROTEIN_KINASE_ATP"/>
    <property type="match status" value="1"/>
</dbReference>
<evidence type="ECO:0000313" key="8">
    <source>
        <dbReference type="Proteomes" id="UP001438707"/>
    </source>
</evidence>
<evidence type="ECO:0000256" key="1">
    <source>
        <dbReference type="ARBA" id="ARBA00012513"/>
    </source>
</evidence>
<dbReference type="GO" id="GO:0004674">
    <property type="term" value="F:protein serine/threonine kinase activity"/>
    <property type="evidence" value="ECO:0007669"/>
    <property type="project" value="UniProtKB-EC"/>
</dbReference>
<proteinExistence type="predicted"/>
<dbReference type="PROSITE" id="PS50011">
    <property type="entry name" value="PROTEIN_KINASE_DOM"/>
    <property type="match status" value="1"/>
</dbReference>
<accession>A0AAW1QYL2</accession>
<dbReference type="Proteomes" id="UP001438707">
    <property type="component" value="Unassembled WGS sequence"/>
</dbReference>
<organism evidence="7 8">
    <name type="scientific">Apatococcus lobatus</name>
    <dbReference type="NCBI Taxonomy" id="904363"/>
    <lineage>
        <taxon>Eukaryota</taxon>
        <taxon>Viridiplantae</taxon>
        <taxon>Chlorophyta</taxon>
        <taxon>core chlorophytes</taxon>
        <taxon>Trebouxiophyceae</taxon>
        <taxon>Chlorellales</taxon>
        <taxon>Chlorellaceae</taxon>
        <taxon>Apatococcus</taxon>
    </lineage>
</organism>
<feature type="region of interest" description="Disordered" evidence="5">
    <location>
        <begin position="1"/>
        <end position="67"/>
    </location>
</feature>
<dbReference type="PANTHER" id="PTHR48012">
    <property type="entry name" value="STERILE20-LIKE KINASE, ISOFORM B-RELATED"/>
    <property type="match status" value="1"/>
</dbReference>
<dbReference type="PANTHER" id="PTHR48012:SF18">
    <property type="entry name" value="HAPPYHOUR, ISOFORM A"/>
    <property type="match status" value="1"/>
</dbReference>
<dbReference type="Pfam" id="PF00069">
    <property type="entry name" value="Pkinase"/>
    <property type="match status" value="1"/>
</dbReference>
<evidence type="ECO:0000256" key="5">
    <source>
        <dbReference type="SAM" id="MobiDB-lite"/>
    </source>
</evidence>
<dbReference type="SUPFAM" id="SSF56112">
    <property type="entry name" value="Protein kinase-like (PK-like)"/>
    <property type="match status" value="1"/>
</dbReference>
<comment type="caution">
    <text evidence="7">The sequence shown here is derived from an EMBL/GenBank/DDBJ whole genome shotgun (WGS) entry which is preliminary data.</text>
</comment>
<feature type="binding site" evidence="4">
    <location>
        <position position="99"/>
    </location>
    <ligand>
        <name>ATP</name>
        <dbReference type="ChEBI" id="CHEBI:30616"/>
    </ligand>
</feature>
<evidence type="ECO:0000256" key="3">
    <source>
        <dbReference type="ARBA" id="ARBA00022840"/>
    </source>
</evidence>
<keyword evidence="3 4" id="KW-0067">ATP-binding</keyword>
<keyword evidence="8" id="KW-1185">Reference proteome</keyword>
<reference evidence="7 8" key="1">
    <citation type="journal article" date="2024" name="Nat. Commun.">
        <title>Phylogenomics reveals the evolutionary origins of lichenization in chlorophyte algae.</title>
        <authorList>
            <person name="Puginier C."/>
            <person name="Libourel C."/>
            <person name="Otte J."/>
            <person name="Skaloud P."/>
            <person name="Haon M."/>
            <person name="Grisel S."/>
            <person name="Petersen M."/>
            <person name="Berrin J.G."/>
            <person name="Delaux P.M."/>
            <person name="Dal Grande F."/>
            <person name="Keller J."/>
        </authorList>
    </citation>
    <scope>NUCLEOTIDE SEQUENCE [LARGE SCALE GENOMIC DNA]</scope>
    <source>
        <strain evidence="7 8">SAG 2145</strain>
    </source>
</reference>
<evidence type="ECO:0000259" key="6">
    <source>
        <dbReference type="PROSITE" id="PS50011"/>
    </source>
</evidence>